<dbReference type="AlphaFoldDB" id="A0A3S5AYZ6"/>
<dbReference type="Proteomes" id="UP000784294">
    <property type="component" value="Unassembled WGS sequence"/>
</dbReference>
<evidence type="ECO:0000256" key="2">
    <source>
        <dbReference type="SAM" id="MobiDB-lite"/>
    </source>
</evidence>
<name>A0A3S5AYZ6_9PLAT</name>
<proteinExistence type="predicted"/>
<sequence>MARRKAALLDHQAELEREAAQLSREAQAEIVAAEVEARREAMTLEAKLRASAIQRAREDAQLADLKLPDSARWASSGPASGKPSRQSGPIFCETTWPEKNDLLHIQTLKTAEEAETAKPRVERARQSTGETNVIASKKASIVSFSNHEIPLQFSTELLSHLATNHNTKPQRHEEALANKATLEVTPVMTILQT</sequence>
<organism evidence="3 4">
    <name type="scientific">Protopolystoma xenopodis</name>
    <dbReference type="NCBI Taxonomy" id="117903"/>
    <lineage>
        <taxon>Eukaryota</taxon>
        <taxon>Metazoa</taxon>
        <taxon>Spiralia</taxon>
        <taxon>Lophotrochozoa</taxon>
        <taxon>Platyhelminthes</taxon>
        <taxon>Monogenea</taxon>
        <taxon>Polyopisthocotylea</taxon>
        <taxon>Polystomatidea</taxon>
        <taxon>Polystomatidae</taxon>
        <taxon>Protopolystoma</taxon>
    </lineage>
</organism>
<feature type="region of interest" description="Disordered" evidence="2">
    <location>
        <begin position="69"/>
        <end position="88"/>
    </location>
</feature>
<comment type="caution">
    <text evidence="3">The sequence shown here is derived from an EMBL/GenBank/DDBJ whole genome shotgun (WGS) entry which is preliminary data.</text>
</comment>
<dbReference type="EMBL" id="CAAALY010004220">
    <property type="protein sequence ID" value="VEL08535.1"/>
    <property type="molecule type" value="Genomic_DNA"/>
</dbReference>
<feature type="coiled-coil region" evidence="1">
    <location>
        <begin position="5"/>
        <end position="32"/>
    </location>
</feature>
<evidence type="ECO:0000313" key="3">
    <source>
        <dbReference type="EMBL" id="VEL08535.1"/>
    </source>
</evidence>
<keyword evidence="1" id="KW-0175">Coiled coil</keyword>
<keyword evidence="4" id="KW-1185">Reference proteome</keyword>
<evidence type="ECO:0000256" key="1">
    <source>
        <dbReference type="SAM" id="Coils"/>
    </source>
</evidence>
<evidence type="ECO:0000313" key="4">
    <source>
        <dbReference type="Proteomes" id="UP000784294"/>
    </source>
</evidence>
<accession>A0A3S5AYZ6</accession>
<reference evidence="3" key="1">
    <citation type="submission" date="2018-11" db="EMBL/GenBank/DDBJ databases">
        <authorList>
            <consortium name="Pathogen Informatics"/>
        </authorList>
    </citation>
    <scope>NUCLEOTIDE SEQUENCE</scope>
</reference>
<gene>
    <name evidence="3" type="ORF">PXEA_LOCUS1975</name>
</gene>
<protein>
    <submittedName>
        <fullName evidence="3">Uncharacterized protein</fullName>
    </submittedName>
</protein>